<dbReference type="NCBIfam" id="TIGR01536">
    <property type="entry name" value="asn_synth_AEB"/>
    <property type="match status" value="1"/>
</dbReference>
<evidence type="ECO:0000256" key="3">
    <source>
        <dbReference type="ARBA" id="ARBA00012737"/>
    </source>
</evidence>
<dbReference type="PANTHER" id="PTHR43284:SF1">
    <property type="entry name" value="ASPARAGINE SYNTHETASE"/>
    <property type="match status" value="1"/>
</dbReference>
<evidence type="ECO:0000256" key="8">
    <source>
        <dbReference type="ARBA" id="ARBA00048741"/>
    </source>
</evidence>
<dbReference type="InterPro" id="IPR006426">
    <property type="entry name" value="Asn_synth_AEB"/>
</dbReference>
<accession>A0A6G2CFY7</accession>
<dbReference type="PIRSF" id="PIRSF001589">
    <property type="entry name" value="Asn_synthetase_glu-h"/>
    <property type="match status" value="1"/>
</dbReference>
<sequence>MCGLFGVVNYKQIEMKTPYDMSCVQAVFHRGPDEGGMFYGKHVFLGHRRLSVVDIEQGKQPMSFHHYTMVYNGELYNTEEIREELKALGYTFKGHSDTEVLLKAYVCFGEKVVEKLNGIYAFAVWNSKEQTLYVARDRAGVKPLYYSLLPDGIIVASEQKQILHYTQKNEVTIEGFQELLGVGPSHTPGNGLFKGIKELKPGHYMVVKSGGIKITKYWDLVAKEHTDDFETTVEKTREILVDAIKRQLVSDVPLCTFLSGGLDSSIITAIAANEMKNLHTFSIDYEDNRKYFQKTAFTVSEDNDFIKLMSDRFHTNHHYCVITNQDLADALKDAVLLRDMPGMADVDSSLHWFCKEIKKDFTVGLSGECADEIFGGYPWFYREPMNGMFPWLRDLAIRNTLLKPEWQEKLNLVGYATDRFNESIAQADIVEGDSALNNEKRQLTYLNIKWFMTTLLDRKDRMSMGASLEVRVPFADHRIMEYLYNVPWDMKFYGNEEKGLLRKAMEGILPNEVLYRKKNPYPKTHNPHYTAIVQALLREALSDETSILHEIFDENKLWALANSDDEIITRPWFGQLMTQPQLIAYLYQFHVWFKAYQLNIVE</sequence>
<dbReference type="PANTHER" id="PTHR43284">
    <property type="entry name" value="ASPARAGINE SYNTHETASE (GLUTAMINE-HYDROLYZING)"/>
    <property type="match status" value="1"/>
</dbReference>
<keyword evidence="5 10" id="KW-0067">ATP-binding</keyword>
<dbReference type="Gene3D" id="3.40.50.620">
    <property type="entry name" value="HUPs"/>
    <property type="match status" value="1"/>
</dbReference>
<dbReference type="Pfam" id="PF00733">
    <property type="entry name" value="Asn_synthase"/>
    <property type="match status" value="1"/>
</dbReference>
<evidence type="ECO:0000256" key="9">
    <source>
        <dbReference type="PIRSR" id="PIRSR001589-1"/>
    </source>
</evidence>
<evidence type="ECO:0000256" key="5">
    <source>
        <dbReference type="ARBA" id="ARBA00022840"/>
    </source>
</evidence>
<proteinExistence type="inferred from homology"/>
<evidence type="ECO:0000256" key="2">
    <source>
        <dbReference type="ARBA" id="ARBA00005752"/>
    </source>
</evidence>
<dbReference type="EMBL" id="WMQE01000009">
    <property type="protein sequence ID" value="MTK20929.1"/>
    <property type="molecule type" value="Genomic_DNA"/>
</dbReference>
<dbReference type="OrthoDB" id="9763290at2"/>
<feature type="binding site" evidence="10">
    <location>
        <position position="283"/>
    </location>
    <ligand>
        <name>ATP</name>
        <dbReference type="ChEBI" id="CHEBI:30616"/>
    </ligand>
</feature>
<evidence type="ECO:0000259" key="12">
    <source>
        <dbReference type="PROSITE" id="PS51278"/>
    </source>
</evidence>
<dbReference type="SUPFAM" id="SSF56235">
    <property type="entry name" value="N-terminal nucleophile aminohydrolases (Ntn hydrolases)"/>
    <property type="match status" value="1"/>
</dbReference>
<dbReference type="Gene3D" id="3.60.20.10">
    <property type="entry name" value="Glutamine Phosphoribosylpyrophosphate, subunit 1, domain 1"/>
    <property type="match status" value="1"/>
</dbReference>
<evidence type="ECO:0000256" key="1">
    <source>
        <dbReference type="ARBA" id="ARBA00005187"/>
    </source>
</evidence>
<dbReference type="CDD" id="cd01991">
    <property type="entry name" value="Asn_synthase_B_C"/>
    <property type="match status" value="1"/>
</dbReference>
<organism evidence="14">
    <name type="scientific">Turicibacter sanguinis</name>
    <dbReference type="NCBI Taxonomy" id="154288"/>
    <lineage>
        <taxon>Bacteria</taxon>
        <taxon>Bacillati</taxon>
        <taxon>Bacillota</taxon>
        <taxon>Erysipelotrichia</taxon>
        <taxon>Erysipelotrichales</taxon>
        <taxon>Turicibacteraceae</taxon>
        <taxon>Turicibacter</taxon>
    </lineage>
</organism>
<dbReference type="GeneID" id="60057470"/>
<dbReference type="GO" id="GO:0005524">
    <property type="term" value="F:ATP binding"/>
    <property type="evidence" value="ECO:0007669"/>
    <property type="project" value="UniProtKB-KW"/>
</dbReference>
<dbReference type="InterPro" id="IPR029055">
    <property type="entry name" value="Ntn_hydrolases_N"/>
</dbReference>
<dbReference type="CDD" id="cd00712">
    <property type="entry name" value="AsnB"/>
    <property type="match status" value="1"/>
</dbReference>
<name>A0A6G2CFY7_9FIRM</name>
<comment type="pathway">
    <text evidence="1">Amino-acid biosynthesis; L-asparagine biosynthesis; L-asparagine from L-aspartate (L-Gln route): step 1/1.</text>
</comment>
<evidence type="ECO:0000313" key="14">
    <source>
        <dbReference type="EMBL" id="MTL94359.1"/>
    </source>
</evidence>
<evidence type="ECO:0000256" key="4">
    <source>
        <dbReference type="ARBA" id="ARBA00022741"/>
    </source>
</evidence>
<evidence type="ECO:0000256" key="10">
    <source>
        <dbReference type="PIRSR" id="PIRSR001589-2"/>
    </source>
</evidence>
<dbReference type="AlphaFoldDB" id="A0A6G2CFY7"/>
<dbReference type="InterPro" id="IPR017932">
    <property type="entry name" value="GATase_2_dom"/>
</dbReference>
<evidence type="ECO:0000256" key="6">
    <source>
        <dbReference type="ARBA" id="ARBA00022888"/>
    </source>
</evidence>
<dbReference type="GO" id="GO:0004066">
    <property type="term" value="F:asparagine synthase (glutamine-hydrolyzing) activity"/>
    <property type="evidence" value="ECO:0007669"/>
    <property type="project" value="UniProtKB-EC"/>
</dbReference>
<dbReference type="EC" id="6.3.5.4" evidence="3"/>
<evidence type="ECO:0000256" key="11">
    <source>
        <dbReference type="PIRSR" id="PIRSR001589-3"/>
    </source>
</evidence>
<dbReference type="InterPro" id="IPR051786">
    <property type="entry name" value="ASN_synthetase/amidase"/>
</dbReference>
<dbReference type="Proteomes" id="UP000487649">
    <property type="component" value="Unassembled WGS sequence"/>
</dbReference>
<keyword evidence="9" id="KW-0028">Amino-acid biosynthesis</keyword>
<dbReference type="EMBL" id="WMQV01000014">
    <property type="protein sequence ID" value="MTL94359.1"/>
    <property type="molecule type" value="Genomic_DNA"/>
</dbReference>
<evidence type="ECO:0000313" key="13">
    <source>
        <dbReference type="EMBL" id="MTK20929.1"/>
    </source>
</evidence>
<dbReference type="Pfam" id="PF13537">
    <property type="entry name" value="GATase_7"/>
    <property type="match status" value="1"/>
</dbReference>
<dbReference type="GO" id="GO:0005829">
    <property type="term" value="C:cytosol"/>
    <property type="evidence" value="ECO:0007669"/>
    <property type="project" value="TreeGrafter"/>
</dbReference>
<feature type="domain" description="Glutamine amidotransferase type-2" evidence="12">
    <location>
        <begin position="2"/>
        <end position="210"/>
    </location>
</feature>
<feature type="active site" description="For GATase activity" evidence="9">
    <location>
        <position position="2"/>
    </location>
</feature>
<keyword evidence="4 10" id="KW-0547">Nucleotide-binding</keyword>
<dbReference type="InterPro" id="IPR014729">
    <property type="entry name" value="Rossmann-like_a/b/a_fold"/>
</dbReference>
<dbReference type="InterPro" id="IPR033738">
    <property type="entry name" value="AsnB_N"/>
</dbReference>
<keyword evidence="6 9" id="KW-0061">Asparagine biosynthesis</keyword>
<reference evidence="14 15" key="1">
    <citation type="journal article" date="2019" name="Nat. Med.">
        <title>A library of human gut bacterial isolates paired with longitudinal multiomics data enables mechanistic microbiome research.</title>
        <authorList>
            <person name="Poyet M."/>
            <person name="Groussin M."/>
            <person name="Gibbons S.M."/>
            <person name="Avila-Pacheco J."/>
            <person name="Jiang X."/>
            <person name="Kearney S.M."/>
            <person name="Perrotta A.R."/>
            <person name="Berdy B."/>
            <person name="Zhao S."/>
            <person name="Lieberman T.D."/>
            <person name="Swanson P.K."/>
            <person name="Smith M."/>
            <person name="Roesemann S."/>
            <person name="Alexander J.E."/>
            <person name="Rich S.A."/>
            <person name="Livny J."/>
            <person name="Vlamakis H."/>
            <person name="Clish C."/>
            <person name="Bullock K."/>
            <person name="Deik A."/>
            <person name="Scott J."/>
            <person name="Pierce K.A."/>
            <person name="Xavier R.J."/>
            <person name="Alm E.J."/>
        </authorList>
    </citation>
    <scope>NUCLEOTIDE SEQUENCE</scope>
    <source>
        <strain evidence="14">BIOML-A179</strain>
        <strain evidence="13 15">BIOML-A198</strain>
    </source>
</reference>
<evidence type="ECO:0000256" key="7">
    <source>
        <dbReference type="ARBA" id="ARBA00022962"/>
    </source>
</evidence>
<evidence type="ECO:0000313" key="15">
    <source>
        <dbReference type="Proteomes" id="UP000487649"/>
    </source>
</evidence>
<gene>
    <name evidence="14" type="primary">asnB</name>
    <name evidence="14" type="ORF">GMA64_07450</name>
    <name evidence="13" type="ORF">GMA92_05785</name>
</gene>
<dbReference type="RefSeq" id="WP_006785146.1">
    <property type="nucleotide sequence ID" value="NZ_CABJBH010000001.1"/>
</dbReference>
<protein>
    <recommendedName>
        <fullName evidence="3">asparagine synthase (glutamine-hydrolyzing)</fullName>
        <ecNumber evidence="3">6.3.5.4</ecNumber>
    </recommendedName>
</protein>
<dbReference type="InterPro" id="IPR001962">
    <property type="entry name" value="Asn_synthase"/>
</dbReference>
<dbReference type="SUPFAM" id="SSF52402">
    <property type="entry name" value="Adenine nucleotide alpha hydrolases-like"/>
    <property type="match status" value="1"/>
</dbReference>
<feature type="binding site" evidence="10">
    <location>
        <begin position="366"/>
        <end position="367"/>
    </location>
    <ligand>
        <name>ATP</name>
        <dbReference type="ChEBI" id="CHEBI:30616"/>
    </ligand>
</feature>
<feature type="site" description="Important for beta-aspartyl-AMP intermediate formation" evidence="11">
    <location>
        <position position="368"/>
    </location>
</feature>
<comment type="caution">
    <text evidence="14">The sequence shown here is derived from an EMBL/GenBank/DDBJ whole genome shotgun (WGS) entry which is preliminary data.</text>
</comment>
<dbReference type="GO" id="GO:0006529">
    <property type="term" value="P:asparagine biosynthetic process"/>
    <property type="evidence" value="ECO:0007669"/>
    <property type="project" value="UniProtKB-KW"/>
</dbReference>
<keyword evidence="14" id="KW-0436">Ligase</keyword>
<keyword evidence="7 9" id="KW-0315">Glutamine amidotransferase</keyword>
<comment type="catalytic activity">
    <reaction evidence="8">
        <text>L-aspartate + L-glutamine + ATP + H2O = L-asparagine + L-glutamate + AMP + diphosphate + H(+)</text>
        <dbReference type="Rhea" id="RHEA:12228"/>
        <dbReference type="ChEBI" id="CHEBI:15377"/>
        <dbReference type="ChEBI" id="CHEBI:15378"/>
        <dbReference type="ChEBI" id="CHEBI:29985"/>
        <dbReference type="ChEBI" id="CHEBI:29991"/>
        <dbReference type="ChEBI" id="CHEBI:30616"/>
        <dbReference type="ChEBI" id="CHEBI:33019"/>
        <dbReference type="ChEBI" id="CHEBI:58048"/>
        <dbReference type="ChEBI" id="CHEBI:58359"/>
        <dbReference type="ChEBI" id="CHEBI:456215"/>
        <dbReference type="EC" id="6.3.5.4"/>
    </reaction>
</comment>
<feature type="binding site" evidence="10">
    <location>
        <position position="97"/>
    </location>
    <ligand>
        <name>L-glutamine</name>
        <dbReference type="ChEBI" id="CHEBI:58359"/>
    </ligand>
</feature>
<dbReference type="PROSITE" id="PS51278">
    <property type="entry name" value="GATASE_TYPE_2"/>
    <property type="match status" value="1"/>
</dbReference>
<comment type="similarity">
    <text evidence="2">Belongs to the asparagine synthetase family.</text>
</comment>